<feature type="compositionally biased region" description="Polar residues" evidence="5">
    <location>
        <begin position="571"/>
        <end position="582"/>
    </location>
</feature>
<evidence type="ECO:0000313" key="7">
    <source>
        <dbReference type="EMBL" id="TRM65870.1"/>
    </source>
</evidence>
<comment type="similarity">
    <text evidence="1">Belongs to the TALE/M-ATYP homeobox family.</text>
</comment>
<dbReference type="OrthoDB" id="250329at2759"/>
<proteinExistence type="inferred from homology"/>
<dbReference type="GO" id="GO:0003677">
    <property type="term" value="F:DNA binding"/>
    <property type="evidence" value="ECO:0007669"/>
    <property type="project" value="UniProtKB-KW"/>
</dbReference>
<dbReference type="Pfam" id="PF05920">
    <property type="entry name" value="Homeobox_KN"/>
    <property type="match status" value="1"/>
</dbReference>
<evidence type="ECO:0000259" key="6">
    <source>
        <dbReference type="Pfam" id="PF05920"/>
    </source>
</evidence>
<evidence type="ECO:0000256" key="3">
    <source>
        <dbReference type="ARBA" id="ARBA00023155"/>
    </source>
</evidence>
<evidence type="ECO:0000256" key="1">
    <source>
        <dbReference type="ARBA" id="ARBA00005800"/>
    </source>
</evidence>
<gene>
    <name evidence="7" type="ORF">BD626DRAFT_486083</name>
</gene>
<feature type="region of interest" description="Disordered" evidence="5">
    <location>
        <begin position="544"/>
        <end position="600"/>
    </location>
</feature>
<comment type="caution">
    <text evidence="7">The sequence shown here is derived from an EMBL/GenBank/DDBJ whole genome shotgun (WGS) entry which is preliminary data.</text>
</comment>
<reference evidence="7 8" key="1">
    <citation type="journal article" date="2019" name="New Phytol.">
        <title>Comparative genomics reveals unique wood-decay strategies and fruiting body development in the Schizophyllaceae.</title>
        <authorList>
            <person name="Almasi E."/>
            <person name="Sahu N."/>
            <person name="Krizsan K."/>
            <person name="Balint B."/>
            <person name="Kovacs G.M."/>
            <person name="Kiss B."/>
            <person name="Cseklye J."/>
            <person name="Drula E."/>
            <person name="Henrissat B."/>
            <person name="Nagy I."/>
            <person name="Chovatia M."/>
            <person name="Adam C."/>
            <person name="LaButti K."/>
            <person name="Lipzen A."/>
            <person name="Riley R."/>
            <person name="Grigoriev I.V."/>
            <person name="Nagy L.G."/>
        </authorList>
    </citation>
    <scope>NUCLEOTIDE SEQUENCE [LARGE SCALE GENOMIC DNA]</scope>
    <source>
        <strain evidence="7 8">NL-1724</strain>
    </source>
</reference>
<evidence type="ECO:0000256" key="2">
    <source>
        <dbReference type="ARBA" id="ARBA00023125"/>
    </source>
</evidence>
<feature type="region of interest" description="Disordered" evidence="5">
    <location>
        <begin position="284"/>
        <end position="373"/>
    </location>
</feature>
<keyword evidence="2" id="KW-0238">DNA-binding</keyword>
<dbReference type="InterPro" id="IPR009057">
    <property type="entry name" value="Homeodomain-like_sf"/>
</dbReference>
<evidence type="ECO:0000256" key="5">
    <source>
        <dbReference type="SAM" id="MobiDB-lite"/>
    </source>
</evidence>
<dbReference type="Proteomes" id="UP000320762">
    <property type="component" value="Unassembled WGS sequence"/>
</dbReference>
<dbReference type="AlphaFoldDB" id="A0A550CM32"/>
<keyword evidence="3" id="KW-0371">Homeobox</keyword>
<accession>A0A550CM32</accession>
<evidence type="ECO:0000313" key="8">
    <source>
        <dbReference type="Proteomes" id="UP000320762"/>
    </source>
</evidence>
<dbReference type="SUPFAM" id="SSF46689">
    <property type="entry name" value="Homeodomain-like"/>
    <property type="match status" value="1"/>
</dbReference>
<name>A0A550CM32_9AGAR</name>
<feature type="compositionally biased region" description="Basic and acidic residues" evidence="5">
    <location>
        <begin position="310"/>
        <end position="327"/>
    </location>
</feature>
<dbReference type="EMBL" id="VDMD01000004">
    <property type="protein sequence ID" value="TRM65870.1"/>
    <property type="molecule type" value="Genomic_DNA"/>
</dbReference>
<evidence type="ECO:0000256" key="4">
    <source>
        <dbReference type="ARBA" id="ARBA00023242"/>
    </source>
</evidence>
<dbReference type="STRING" id="97359.A0A550CM32"/>
<dbReference type="CDD" id="cd00086">
    <property type="entry name" value="homeodomain"/>
    <property type="match status" value="1"/>
</dbReference>
<feature type="domain" description="KN homeodomain" evidence="6">
    <location>
        <begin position="98"/>
        <end position="137"/>
    </location>
</feature>
<dbReference type="GO" id="GO:0006355">
    <property type="term" value="P:regulation of DNA-templated transcription"/>
    <property type="evidence" value="ECO:0007669"/>
    <property type="project" value="InterPro"/>
</dbReference>
<keyword evidence="4" id="KW-0539">Nucleus</keyword>
<organism evidence="7 8">
    <name type="scientific">Schizophyllum amplum</name>
    <dbReference type="NCBI Taxonomy" id="97359"/>
    <lineage>
        <taxon>Eukaryota</taxon>
        <taxon>Fungi</taxon>
        <taxon>Dikarya</taxon>
        <taxon>Basidiomycota</taxon>
        <taxon>Agaricomycotina</taxon>
        <taxon>Agaricomycetes</taxon>
        <taxon>Agaricomycetidae</taxon>
        <taxon>Agaricales</taxon>
        <taxon>Schizophyllaceae</taxon>
        <taxon>Schizophyllum</taxon>
    </lineage>
</organism>
<dbReference type="Gene3D" id="1.10.10.60">
    <property type="entry name" value="Homeodomain-like"/>
    <property type="match status" value="1"/>
</dbReference>
<feature type="region of interest" description="Disordered" evidence="5">
    <location>
        <begin position="211"/>
        <end position="270"/>
    </location>
</feature>
<keyword evidence="8" id="KW-1185">Reference proteome</keyword>
<dbReference type="InterPro" id="IPR001356">
    <property type="entry name" value="HD"/>
</dbReference>
<sequence length="600" mass="66755">MAAPSVTPLQPSAAINTSPRNIASFQKFLAENATKHPETTPTERRREIENAFEKLRMELPQLDNGIVRVAAPIPLQDTLPPASRSYLPPKRIDACYKWLISHLHNPYPTREEREELCRQSGAGMKTILAWFIVARQRIGWSQLRATRFHRSQIGMIQAASRFWPERDTHCPLPPDIELHFAEIDANAKSMYAEAMLPSTTLVQLLKKSQRLAVENSQSPTKDLKRKLDTTDNEEQCNQSHKRRRSLSSRNLASPTHGIPRRAPPKKEPHLRLASAVQPLTKVSPELSLSRRATSVPKFGESSLSPSAPKDSLKRRSTSDDGPHDTKRARLLPVWRDPRLQGGITSHPPRRRASETHQRLAKPARKGRDERSTSMPCNIAQSDPPQASWDDTFWASLLSNDTGGVQHHPMPPAIPLAGVLGDASYSTDVVSTAHQIPYTLPEISAEGWTDVLNDAFPLFDAAEAALPSLCSTPSSASTDFPTHYDSPNHTSLPDDAAIFQYQSDDCWDRAHDVLGVVDESSSYLRHDPFMLGDAGLGNLPRRRTSLSPQTCSMTPVDRTVADASRPRRKRSLSTNEGYSSESLPFTKRRRVTHDGVVSGRG</sequence>
<dbReference type="InterPro" id="IPR008422">
    <property type="entry name" value="KN_HD"/>
</dbReference>
<protein>
    <recommendedName>
        <fullName evidence="6">KN homeodomain domain-containing protein</fullName>
    </recommendedName>
</protein>